<accession>A0A2I4F8C5</accession>
<dbReference type="InterPro" id="IPR007527">
    <property type="entry name" value="Znf_SWIM"/>
</dbReference>
<keyword evidence="4 5" id="KW-0862">Zinc</keyword>
<keyword evidence="3 5" id="KW-0863">Zinc-finger</keyword>
<dbReference type="InterPro" id="IPR004330">
    <property type="entry name" value="FAR1_DNA_bnd_dom"/>
</dbReference>
<evidence type="ECO:0000313" key="8">
    <source>
        <dbReference type="RefSeq" id="XP_018827890.1"/>
    </source>
</evidence>
<evidence type="ECO:0000256" key="1">
    <source>
        <dbReference type="ARBA" id="ARBA00005889"/>
    </source>
</evidence>
<name>A0A2I4F8C5_JUGRE</name>
<proteinExistence type="inferred from homology"/>
<reference evidence="8" key="1">
    <citation type="submission" date="2025-08" db="UniProtKB">
        <authorList>
            <consortium name="RefSeq"/>
        </authorList>
    </citation>
    <scope>IDENTIFICATION</scope>
    <source>
        <tissue evidence="8">Leaves</tissue>
    </source>
</reference>
<dbReference type="GO" id="GO:0005634">
    <property type="term" value="C:nucleus"/>
    <property type="evidence" value="ECO:0007669"/>
    <property type="project" value="UniProtKB-SubCell"/>
</dbReference>
<evidence type="ECO:0000313" key="7">
    <source>
        <dbReference type="Proteomes" id="UP000235220"/>
    </source>
</evidence>
<dbReference type="PANTHER" id="PTHR31669:SF283">
    <property type="entry name" value="PROTEIN FAR1-RELATED SEQUENCE"/>
    <property type="match status" value="1"/>
</dbReference>
<sequence>MDSDIELSDNKHDEVSVDNGQDNNETIEEPKIGMSFSTEEEVRSYYMKYAKHKGFGVRRRNSRQGDDGKVRWFTLVCARQGTPKSQATSFLKPRQTERIGCKARINAILNDEDGYTLSSVILEHTHVCSPEKARHFRCFKKVDARVAKGREINNAAGIRMGKNFKSPIVEAGGNENVSFGEKECRNYIDNAQLRLGVGGAEALRNYFREMHKKNSEFYYEMDVDDDMRCRNVFWADARSRAVYQSFGDVITFDTTYLTNAYEMPFVSFVGVNHHGQSILLGCGLISSEDTQTFEWFFESWLKCMNDQAPNAIITDQNKAMQLAIARVFPNSKHRFCLSHIMKKFPEKFGSHSQYEEIKSTLEKCVYDSSSEQEFEERWFNLLDTYHLHENAWLGSLHSDKRFWVPAYVKDTFWAGMSITQRSESMNAFFDNYVNSKTTLKQFLDQYNSALRRKVENEAVADFNSFNTEIPCISHYPHEKQFQKAYTIAKFKEVQDEFRGFLYLSTSLLGCEGAKYTYAVADEIKVSDEFIKHANFIVALDEDPLEVKCSCKLFEFRGILCRHALRVLALLGKSKLPSKYILDRWRKDIKRKYTFIKSSYEANCNPERQRYDRILNCFYELASNASKTEKSCVKLISQVEQLKIEYLEDNSRCGSNTDKPATSMDGMTTSTSKAFSPLVVQSKKRPPSNKRKMHPAEKDLRKSSTRRLRCCEVESSQLSREDRADEYHESGPQHEAPQTQDQQSQAWTHVPNYFCTSSTAPPLQDQQSQVWTHAPDYFCTPLTIAPLQMQPSRLHLSDPDGGSHDNQLRDLNDGKFFPLNTQAAIFLFQEVIDTSGGGGAQKFVMPWKKKLKKFMLYQLRKL</sequence>
<evidence type="ECO:0000256" key="3">
    <source>
        <dbReference type="ARBA" id="ARBA00022771"/>
    </source>
</evidence>
<dbReference type="GO" id="GO:0006355">
    <property type="term" value="P:regulation of DNA-templated transcription"/>
    <property type="evidence" value="ECO:0007669"/>
    <property type="project" value="UniProtKB-UniRule"/>
</dbReference>
<gene>
    <name evidence="8" type="primary">LOC108996448</name>
</gene>
<feature type="compositionally biased region" description="Basic residues" evidence="6">
    <location>
        <begin position="681"/>
        <end position="692"/>
    </location>
</feature>
<dbReference type="Gramene" id="Jr07_08200_p1">
    <property type="protein sequence ID" value="cds.Jr07_08200_p1"/>
    <property type="gene ID" value="Jr07_08200"/>
</dbReference>
<dbReference type="Pfam" id="PF03101">
    <property type="entry name" value="FAR1"/>
    <property type="match status" value="1"/>
</dbReference>
<protein>
    <recommendedName>
        <fullName evidence="5">Protein FAR1-RELATED SEQUENCE</fullName>
    </recommendedName>
</protein>
<feature type="region of interest" description="Disordered" evidence="6">
    <location>
        <begin position="652"/>
        <end position="744"/>
    </location>
</feature>
<comment type="similarity">
    <text evidence="1 5">Belongs to the FHY3/FAR1 family.</text>
</comment>
<keyword evidence="7" id="KW-1185">Reference proteome</keyword>
<dbReference type="RefSeq" id="XP_018827890.1">
    <property type="nucleotide sequence ID" value="XM_018972345.1"/>
</dbReference>
<dbReference type="InterPro" id="IPR031052">
    <property type="entry name" value="FHY3/FAR1"/>
</dbReference>
<dbReference type="Proteomes" id="UP000235220">
    <property type="component" value="Chromosome 7"/>
</dbReference>
<feature type="region of interest" description="Disordered" evidence="6">
    <location>
        <begin position="1"/>
        <end position="27"/>
    </location>
</feature>
<evidence type="ECO:0000256" key="4">
    <source>
        <dbReference type="ARBA" id="ARBA00022833"/>
    </source>
</evidence>
<dbReference type="PROSITE" id="PS50966">
    <property type="entry name" value="ZF_SWIM"/>
    <property type="match status" value="1"/>
</dbReference>
<evidence type="ECO:0000256" key="6">
    <source>
        <dbReference type="SAM" id="MobiDB-lite"/>
    </source>
</evidence>
<dbReference type="KEGG" id="jre:108996448"/>
<keyword evidence="5" id="KW-0539">Nucleus</keyword>
<dbReference type="PANTHER" id="PTHR31669">
    <property type="entry name" value="PROTEIN FAR1-RELATED SEQUENCE 10-RELATED"/>
    <property type="match status" value="1"/>
</dbReference>
<feature type="compositionally biased region" description="Polar residues" evidence="6">
    <location>
        <begin position="652"/>
        <end position="673"/>
    </location>
</feature>
<evidence type="ECO:0000256" key="2">
    <source>
        <dbReference type="ARBA" id="ARBA00022723"/>
    </source>
</evidence>
<comment type="subcellular location">
    <subcellularLocation>
        <location evidence="5">Nucleus</location>
    </subcellularLocation>
</comment>
<feature type="compositionally biased region" description="Basic and acidic residues" evidence="6">
    <location>
        <begin position="718"/>
        <end position="731"/>
    </location>
</feature>
<evidence type="ECO:0000256" key="5">
    <source>
        <dbReference type="RuleBase" id="RU367018"/>
    </source>
</evidence>
<dbReference type="OrthoDB" id="747268at2759"/>
<comment type="function">
    <text evidence="5">Putative transcription activator involved in regulating light control of development.</text>
</comment>
<dbReference type="InterPro" id="IPR006564">
    <property type="entry name" value="Znf_PMZ"/>
</dbReference>
<dbReference type="InterPro" id="IPR018289">
    <property type="entry name" value="MULE_transposase_dom"/>
</dbReference>
<dbReference type="GeneID" id="108996448"/>
<dbReference type="Pfam" id="PF04434">
    <property type="entry name" value="SWIM"/>
    <property type="match status" value="1"/>
</dbReference>
<dbReference type="SMART" id="SM00575">
    <property type="entry name" value="ZnF_PMZ"/>
    <property type="match status" value="1"/>
</dbReference>
<dbReference type="AlphaFoldDB" id="A0A2I4F8C5"/>
<feature type="compositionally biased region" description="Polar residues" evidence="6">
    <location>
        <begin position="735"/>
        <end position="744"/>
    </location>
</feature>
<organism evidence="7 8">
    <name type="scientific">Juglans regia</name>
    <name type="common">English walnut</name>
    <dbReference type="NCBI Taxonomy" id="51240"/>
    <lineage>
        <taxon>Eukaryota</taxon>
        <taxon>Viridiplantae</taxon>
        <taxon>Streptophyta</taxon>
        <taxon>Embryophyta</taxon>
        <taxon>Tracheophyta</taxon>
        <taxon>Spermatophyta</taxon>
        <taxon>Magnoliopsida</taxon>
        <taxon>eudicotyledons</taxon>
        <taxon>Gunneridae</taxon>
        <taxon>Pentapetalae</taxon>
        <taxon>rosids</taxon>
        <taxon>fabids</taxon>
        <taxon>Fagales</taxon>
        <taxon>Juglandaceae</taxon>
        <taxon>Juglans</taxon>
    </lineage>
</organism>
<keyword evidence="2 5" id="KW-0479">Metal-binding</keyword>
<dbReference type="GO" id="GO:0008270">
    <property type="term" value="F:zinc ion binding"/>
    <property type="evidence" value="ECO:0007669"/>
    <property type="project" value="UniProtKB-UniRule"/>
</dbReference>
<dbReference type="Pfam" id="PF10551">
    <property type="entry name" value="MULE"/>
    <property type="match status" value="1"/>
</dbReference>
<dbReference type="STRING" id="51240.A0A2I4F8C5"/>